<dbReference type="GO" id="GO:0015074">
    <property type="term" value="P:DNA integration"/>
    <property type="evidence" value="ECO:0007669"/>
    <property type="project" value="InterPro"/>
</dbReference>
<name>A0AA38W3L7_9ASTR</name>
<evidence type="ECO:0000313" key="3">
    <source>
        <dbReference type="Proteomes" id="UP001172457"/>
    </source>
</evidence>
<dbReference type="Gene3D" id="3.30.420.10">
    <property type="entry name" value="Ribonuclease H-like superfamily/Ribonuclease H"/>
    <property type="match status" value="1"/>
</dbReference>
<dbReference type="InterPro" id="IPR012337">
    <property type="entry name" value="RNaseH-like_sf"/>
</dbReference>
<evidence type="ECO:0000259" key="1">
    <source>
        <dbReference type="PROSITE" id="PS50994"/>
    </source>
</evidence>
<protein>
    <recommendedName>
        <fullName evidence="1">Integrase catalytic domain-containing protein</fullName>
    </recommendedName>
</protein>
<dbReference type="Proteomes" id="UP001172457">
    <property type="component" value="Chromosome 5"/>
</dbReference>
<comment type="caution">
    <text evidence="2">The sequence shown here is derived from an EMBL/GenBank/DDBJ whole genome shotgun (WGS) entry which is preliminary data.</text>
</comment>
<dbReference type="PROSITE" id="PS50994">
    <property type="entry name" value="INTEGRASE"/>
    <property type="match status" value="1"/>
</dbReference>
<keyword evidence="3" id="KW-1185">Reference proteome</keyword>
<dbReference type="InterPro" id="IPR036397">
    <property type="entry name" value="RNaseH_sf"/>
</dbReference>
<accession>A0AA38W3L7</accession>
<sequence length="232" mass="26442">MKLVLRNVKHVPDMRLNVIFASLLDDGYNNNFGDGIWKLTRGSLIVAIGKKNPKLYMTHPKISNNIVNAVENIDMTDVDLAIRDLATSVSRTEFRSKVILLLEKKNILNLVYFDVCGPMKTRTLGGCSYFVTFIDDHSRKYLMCLNNFMPRLREKLGRSSSTDNGGEYNGPFDAYCREHGIRHQKSPPKTPQLNGLVERMNRTLVERVRCLLSHAWLLQSFWGGALNTAICY</sequence>
<dbReference type="PANTHER" id="PTHR42648:SF28">
    <property type="entry name" value="TRANSPOSON-ENCODED PROTEIN WITH RIBONUCLEASE H-LIKE AND RETROVIRUS ZINC FINGER-LIKE DOMAINS"/>
    <property type="match status" value="1"/>
</dbReference>
<reference evidence="2" key="1">
    <citation type="submission" date="2023-03" db="EMBL/GenBank/DDBJ databases">
        <title>Chromosome-scale reference genome and RAD-based genetic map of yellow starthistle (Centaurea solstitialis) reveal putative structural variation and QTLs associated with invader traits.</title>
        <authorList>
            <person name="Reatini B."/>
            <person name="Cang F.A."/>
            <person name="Jiang Q."/>
            <person name="Mckibben M.T.W."/>
            <person name="Barker M.S."/>
            <person name="Rieseberg L.H."/>
            <person name="Dlugosch K.M."/>
        </authorList>
    </citation>
    <scope>NUCLEOTIDE SEQUENCE</scope>
    <source>
        <strain evidence="2">CAN-66</strain>
        <tissue evidence="2">Leaf</tissue>
    </source>
</reference>
<dbReference type="AlphaFoldDB" id="A0AA38W3L7"/>
<evidence type="ECO:0000313" key="2">
    <source>
        <dbReference type="EMBL" id="KAJ9547627.1"/>
    </source>
</evidence>
<gene>
    <name evidence="2" type="ORF">OSB04_020170</name>
</gene>
<dbReference type="SUPFAM" id="SSF53098">
    <property type="entry name" value="Ribonuclease H-like"/>
    <property type="match status" value="1"/>
</dbReference>
<dbReference type="InterPro" id="IPR001584">
    <property type="entry name" value="Integrase_cat-core"/>
</dbReference>
<dbReference type="PANTHER" id="PTHR42648">
    <property type="entry name" value="TRANSPOSASE, PUTATIVE-RELATED"/>
    <property type="match status" value="1"/>
</dbReference>
<dbReference type="InterPro" id="IPR039537">
    <property type="entry name" value="Retrotran_Ty1/copia-like"/>
</dbReference>
<proteinExistence type="predicted"/>
<dbReference type="GO" id="GO:0003676">
    <property type="term" value="F:nucleic acid binding"/>
    <property type="evidence" value="ECO:0007669"/>
    <property type="project" value="InterPro"/>
</dbReference>
<dbReference type="EMBL" id="JARYMX010000005">
    <property type="protein sequence ID" value="KAJ9547627.1"/>
    <property type="molecule type" value="Genomic_DNA"/>
</dbReference>
<organism evidence="2 3">
    <name type="scientific">Centaurea solstitialis</name>
    <name type="common">yellow star-thistle</name>
    <dbReference type="NCBI Taxonomy" id="347529"/>
    <lineage>
        <taxon>Eukaryota</taxon>
        <taxon>Viridiplantae</taxon>
        <taxon>Streptophyta</taxon>
        <taxon>Embryophyta</taxon>
        <taxon>Tracheophyta</taxon>
        <taxon>Spermatophyta</taxon>
        <taxon>Magnoliopsida</taxon>
        <taxon>eudicotyledons</taxon>
        <taxon>Gunneridae</taxon>
        <taxon>Pentapetalae</taxon>
        <taxon>asterids</taxon>
        <taxon>campanulids</taxon>
        <taxon>Asterales</taxon>
        <taxon>Asteraceae</taxon>
        <taxon>Carduoideae</taxon>
        <taxon>Cardueae</taxon>
        <taxon>Centaureinae</taxon>
        <taxon>Centaurea</taxon>
    </lineage>
</organism>
<feature type="domain" description="Integrase catalytic" evidence="1">
    <location>
        <begin position="162"/>
        <end position="232"/>
    </location>
</feature>